<organism evidence="2 3">
    <name type="scientific">Micromonospora rhizosphaerae</name>
    <dbReference type="NCBI Taxonomy" id="568872"/>
    <lineage>
        <taxon>Bacteria</taxon>
        <taxon>Bacillati</taxon>
        <taxon>Actinomycetota</taxon>
        <taxon>Actinomycetes</taxon>
        <taxon>Micromonosporales</taxon>
        <taxon>Micromonosporaceae</taxon>
        <taxon>Micromonospora</taxon>
    </lineage>
</organism>
<dbReference type="SUPFAM" id="SSF52540">
    <property type="entry name" value="P-loop containing nucleoside triphosphate hydrolases"/>
    <property type="match status" value="1"/>
</dbReference>
<dbReference type="EMBL" id="FMHV01000002">
    <property type="protein sequence ID" value="SCL39009.1"/>
    <property type="molecule type" value="Genomic_DNA"/>
</dbReference>
<dbReference type="Gene3D" id="3.40.50.300">
    <property type="entry name" value="P-loop containing nucleotide triphosphate hydrolases"/>
    <property type="match status" value="1"/>
</dbReference>
<keyword evidence="3" id="KW-1185">Reference proteome</keyword>
<reference evidence="3" key="1">
    <citation type="submission" date="2016-06" db="EMBL/GenBank/DDBJ databases">
        <authorList>
            <person name="Varghese N."/>
            <person name="Submissions Spin"/>
        </authorList>
    </citation>
    <scope>NUCLEOTIDE SEQUENCE [LARGE SCALE GENOMIC DNA]</scope>
    <source>
        <strain evidence="3">DSM 45431</strain>
    </source>
</reference>
<proteinExistence type="predicted"/>
<accession>A0A1C6TBF6</accession>
<dbReference type="Proteomes" id="UP000199413">
    <property type="component" value="Unassembled WGS sequence"/>
</dbReference>
<gene>
    <name evidence="2" type="ORF">GA0070624_6415</name>
</gene>
<evidence type="ECO:0000313" key="2">
    <source>
        <dbReference type="EMBL" id="SCL39009.1"/>
    </source>
</evidence>
<dbReference type="InterPro" id="IPR027417">
    <property type="entry name" value="P-loop_NTPase"/>
</dbReference>
<evidence type="ECO:0000256" key="1">
    <source>
        <dbReference type="SAM" id="MobiDB-lite"/>
    </source>
</evidence>
<feature type="region of interest" description="Disordered" evidence="1">
    <location>
        <begin position="209"/>
        <end position="230"/>
    </location>
</feature>
<evidence type="ECO:0008006" key="4">
    <source>
        <dbReference type="Google" id="ProtNLM"/>
    </source>
</evidence>
<evidence type="ECO:0000313" key="3">
    <source>
        <dbReference type="Proteomes" id="UP000199413"/>
    </source>
</evidence>
<dbReference type="AlphaFoldDB" id="A0A1C6TBF6"/>
<dbReference type="STRING" id="568872.GA0070624_6415"/>
<name>A0A1C6TBF6_9ACTN</name>
<sequence>MVEAYAGLARWVLAGPARLGRTRLVAVDGPSGAGKSVFATRLADALAALPGGARPPIMCTDDLLDGWDDQLTFWPRLEEWVLSPVRAGRPGAYRRYSWVRRCFLDREVPVPVAPVLIVEGVSAARAAIRPELTLSVFVTAPAELRLSRALTRDGPEILPELRRWHAGERAHFAADGTENAADLVVDGAPTLPHDAAHYYVHRTAAPGLDRSNTVLEPGPPRPRLLGNCADPEGRDGLGRCVG</sequence>
<protein>
    <recommendedName>
        <fullName evidence="4">AAA domain-containing protein</fullName>
    </recommendedName>
</protein>